<evidence type="ECO:0000313" key="6">
    <source>
        <dbReference type="Proteomes" id="UP000269539"/>
    </source>
</evidence>
<accession>A0A3M7EAS3</accession>
<dbReference type="Pfam" id="PF00378">
    <property type="entry name" value="ECH_1"/>
    <property type="match status" value="1"/>
</dbReference>
<dbReference type="GO" id="GO:0005739">
    <property type="term" value="C:mitochondrion"/>
    <property type="evidence" value="ECO:0007669"/>
    <property type="project" value="TreeGrafter"/>
</dbReference>
<dbReference type="AlphaFoldDB" id="A0A3M7EAS3"/>
<dbReference type="PANTHER" id="PTHR11941">
    <property type="entry name" value="ENOYL-COA HYDRATASE-RELATED"/>
    <property type="match status" value="1"/>
</dbReference>
<dbReference type="GO" id="GO:0016829">
    <property type="term" value="F:lyase activity"/>
    <property type="evidence" value="ECO:0007669"/>
    <property type="project" value="UniProtKB-KW"/>
</dbReference>
<name>A0A3M7EAS3_HORWE</name>
<feature type="compositionally biased region" description="Polar residues" evidence="4">
    <location>
        <begin position="314"/>
        <end position="355"/>
    </location>
</feature>
<reference evidence="5 6" key="1">
    <citation type="journal article" date="2018" name="BMC Genomics">
        <title>Genomic evidence for intraspecific hybridization in a clonal and extremely halotolerant yeast.</title>
        <authorList>
            <person name="Gostincar C."/>
            <person name="Stajich J.E."/>
            <person name="Zupancic J."/>
            <person name="Zalar P."/>
            <person name="Gunde-Cimerman N."/>
        </authorList>
    </citation>
    <scope>NUCLEOTIDE SEQUENCE [LARGE SCALE GENOMIC DNA]</scope>
    <source>
        <strain evidence="5 6">EXF-10513</strain>
    </source>
</reference>
<dbReference type="Gene3D" id="3.90.226.10">
    <property type="entry name" value="2-enoyl-CoA Hydratase, Chain A, domain 1"/>
    <property type="match status" value="1"/>
</dbReference>
<dbReference type="GO" id="GO:0006635">
    <property type="term" value="P:fatty acid beta-oxidation"/>
    <property type="evidence" value="ECO:0007669"/>
    <property type="project" value="TreeGrafter"/>
</dbReference>
<feature type="region of interest" description="Disordered" evidence="4">
    <location>
        <begin position="488"/>
        <end position="529"/>
    </location>
</feature>
<dbReference type="InterPro" id="IPR029045">
    <property type="entry name" value="ClpP/crotonase-like_dom_sf"/>
</dbReference>
<dbReference type="Gene3D" id="1.10.12.10">
    <property type="entry name" value="Lyase 2-enoyl-coa Hydratase, Chain A, domain 2"/>
    <property type="match status" value="1"/>
</dbReference>
<gene>
    <name evidence="5" type="ORF">D0864_10200</name>
</gene>
<dbReference type="InterPro" id="IPR001753">
    <property type="entry name" value="Enoyl-CoA_hydra/iso"/>
</dbReference>
<comment type="caution">
    <text evidence="5">The sequence shown here is derived from an EMBL/GenBank/DDBJ whole genome shotgun (WGS) entry which is preliminary data.</text>
</comment>
<dbReference type="FunFam" id="3.90.226.10:FF:000058">
    <property type="entry name" value="Enoyl-CoA hydratase/isomerase family protein"/>
    <property type="match status" value="1"/>
</dbReference>
<sequence length="690" mass="74046">MLFATGGRAARHAIATKWPRYGGVRAATSLSSALKISSIPAPHAGSISVLSLNRPSARNAISKQLLSELNGVVEGLHAEGVKGSTRALILASESDHAFCAGADLKERLDMSQDEVNEFLQKLRSTFTRLSTLPMPTISAISSTAFGGGLELGLCTNFRVMASSARVALPETRLAIIPGAGGTYRLPAIVGPNRARDLIMTGRQVMGPEAYFIGLCDRLVQVTQEQEAAPGVARGLVLEQAIDMANVICEGGPVAVRAAMQAIDGWEQGEKSENAAYDMVIPTEDRKEALKAFDTVLRHMNTDNNVPAKPFKLTGRTTNTLKANDIQTRTGTSASRAQQPRESTPTPSVSSAPGTSSRHRILLPESTTPEPHRRQQMRASSAAPTTFNTREEAAAASLMSMREDNGRQSSQHKRHASLSSPVPTNQKVRKAAEGSVRTSGTYGEQRQDQRPLMYQATPAAQLQASAPPQINQQQPRSSRQGLNDIRQRLLGPHQGPSAAVGHAQAQFPSTPTASAAGYRTNPQFPAPVDPPFFPRDYTGKKIVGKPPSSPAAIAAANHMIAGLKAVRDFAEQEYGFTREETKQMFMDATKFLREDAAREKEEKKQVEMQEAANEKGGVSKRCGSGGDGNGKTGDAANIASEIGTPAVIEAKIRNVYWFVTADEIMDSKILKTDAKSYGLQIIAGWTRDGEG</sequence>
<keyword evidence="2" id="KW-0843">Virulence</keyword>
<keyword evidence="3" id="KW-0456">Lyase</keyword>
<evidence type="ECO:0000256" key="4">
    <source>
        <dbReference type="SAM" id="MobiDB-lite"/>
    </source>
</evidence>
<dbReference type="CDD" id="cd06558">
    <property type="entry name" value="crotonase-like"/>
    <property type="match status" value="1"/>
</dbReference>
<evidence type="ECO:0000313" key="5">
    <source>
        <dbReference type="EMBL" id="RMY73520.1"/>
    </source>
</evidence>
<feature type="region of interest" description="Disordered" evidence="4">
    <location>
        <begin position="607"/>
        <end position="632"/>
    </location>
</feature>
<comment type="similarity">
    <text evidence="1">Belongs to the enoyl-CoA hydratase/isomerase family.</text>
</comment>
<dbReference type="PANTHER" id="PTHR11941:SF171">
    <property type="entry name" value="SD19268P"/>
    <property type="match status" value="1"/>
</dbReference>
<evidence type="ECO:0000256" key="3">
    <source>
        <dbReference type="ARBA" id="ARBA00023239"/>
    </source>
</evidence>
<dbReference type="Proteomes" id="UP000269539">
    <property type="component" value="Unassembled WGS sequence"/>
</dbReference>
<feature type="compositionally biased region" description="Polar residues" evidence="4">
    <location>
        <begin position="376"/>
        <end position="387"/>
    </location>
</feature>
<evidence type="ECO:0000256" key="1">
    <source>
        <dbReference type="ARBA" id="ARBA00005254"/>
    </source>
</evidence>
<dbReference type="InterPro" id="IPR014748">
    <property type="entry name" value="Enoyl-CoA_hydra_C"/>
</dbReference>
<dbReference type="EMBL" id="QWIO01001350">
    <property type="protein sequence ID" value="RMY73520.1"/>
    <property type="molecule type" value="Genomic_DNA"/>
</dbReference>
<feature type="region of interest" description="Disordered" evidence="4">
    <location>
        <begin position="304"/>
        <end position="449"/>
    </location>
</feature>
<evidence type="ECO:0000256" key="2">
    <source>
        <dbReference type="ARBA" id="ARBA00023026"/>
    </source>
</evidence>
<dbReference type="SUPFAM" id="SSF52096">
    <property type="entry name" value="ClpP/crotonase"/>
    <property type="match status" value="1"/>
</dbReference>
<organism evidence="5 6">
    <name type="scientific">Hortaea werneckii</name>
    <name type="common">Black yeast</name>
    <name type="synonym">Cladosporium werneckii</name>
    <dbReference type="NCBI Taxonomy" id="91943"/>
    <lineage>
        <taxon>Eukaryota</taxon>
        <taxon>Fungi</taxon>
        <taxon>Dikarya</taxon>
        <taxon>Ascomycota</taxon>
        <taxon>Pezizomycotina</taxon>
        <taxon>Dothideomycetes</taxon>
        <taxon>Dothideomycetidae</taxon>
        <taxon>Mycosphaerellales</taxon>
        <taxon>Teratosphaeriaceae</taxon>
        <taxon>Hortaea</taxon>
    </lineage>
</organism>
<proteinExistence type="inferred from homology"/>
<protein>
    <submittedName>
        <fullName evidence="5">Uncharacterized protein</fullName>
    </submittedName>
</protein>
<feature type="compositionally biased region" description="Polar residues" evidence="4">
    <location>
        <begin position="416"/>
        <end position="425"/>
    </location>
</feature>